<evidence type="ECO:0000256" key="1">
    <source>
        <dbReference type="ARBA" id="ARBA00022598"/>
    </source>
</evidence>
<dbReference type="Proteomes" id="UP000801492">
    <property type="component" value="Unassembled WGS sequence"/>
</dbReference>
<dbReference type="GO" id="GO:0005739">
    <property type="term" value="C:mitochondrion"/>
    <property type="evidence" value="ECO:0007669"/>
    <property type="project" value="TreeGrafter"/>
</dbReference>
<feature type="non-terminal residue" evidence="7">
    <location>
        <position position="379"/>
    </location>
</feature>
<dbReference type="GO" id="GO:0003676">
    <property type="term" value="F:nucleic acid binding"/>
    <property type="evidence" value="ECO:0007669"/>
    <property type="project" value="InterPro"/>
</dbReference>
<dbReference type="EMBL" id="VTPC01000816">
    <property type="protein sequence ID" value="KAF2904226.1"/>
    <property type="molecule type" value="Genomic_DNA"/>
</dbReference>
<dbReference type="SUPFAM" id="SSF55681">
    <property type="entry name" value="Class II aaRS and biotin synthetases"/>
    <property type="match status" value="1"/>
</dbReference>
<comment type="caution">
    <text evidence="7">The sequence shown here is derived from an EMBL/GenBank/DDBJ whole genome shotgun (WGS) entry which is preliminary data.</text>
</comment>
<dbReference type="OrthoDB" id="360585at2759"/>
<evidence type="ECO:0000259" key="6">
    <source>
        <dbReference type="PROSITE" id="PS50862"/>
    </source>
</evidence>
<dbReference type="Pfam" id="PF01336">
    <property type="entry name" value="tRNA_anti-codon"/>
    <property type="match status" value="1"/>
</dbReference>
<keyword evidence="8" id="KW-1185">Reference proteome</keyword>
<dbReference type="Pfam" id="PF00152">
    <property type="entry name" value="tRNA-synt_2"/>
    <property type="match status" value="1"/>
</dbReference>
<dbReference type="PANTHER" id="PTHR22594:SF34">
    <property type="entry name" value="ASPARAGINE--TRNA LIGASE, MITOCHONDRIAL-RELATED"/>
    <property type="match status" value="1"/>
</dbReference>
<keyword evidence="2" id="KW-0547">Nucleotide-binding</keyword>
<dbReference type="InterPro" id="IPR012340">
    <property type="entry name" value="NA-bd_OB-fold"/>
</dbReference>
<keyword evidence="4" id="KW-0648">Protein biosynthesis</keyword>
<dbReference type="CDD" id="cd04318">
    <property type="entry name" value="EcAsnRS_like_N"/>
    <property type="match status" value="1"/>
</dbReference>
<keyword evidence="3" id="KW-0067">ATP-binding</keyword>
<keyword evidence="1" id="KW-0436">Ligase</keyword>
<dbReference type="GO" id="GO:0006421">
    <property type="term" value="P:asparaginyl-tRNA aminoacylation"/>
    <property type="evidence" value="ECO:0007669"/>
    <property type="project" value="TreeGrafter"/>
</dbReference>
<organism evidence="7 8">
    <name type="scientific">Ignelater luminosus</name>
    <name type="common">Cucubano</name>
    <name type="synonym">Pyrophorus luminosus</name>
    <dbReference type="NCBI Taxonomy" id="2038154"/>
    <lineage>
        <taxon>Eukaryota</taxon>
        <taxon>Metazoa</taxon>
        <taxon>Ecdysozoa</taxon>
        <taxon>Arthropoda</taxon>
        <taxon>Hexapoda</taxon>
        <taxon>Insecta</taxon>
        <taxon>Pterygota</taxon>
        <taxon>Neoptera</taxon>
        <taxon>Endopterygota</taxon>
        <taxon>Coleoptera</taxon>
        <taxon>Polyphaga</taxon>
        <taxon>Elateriformia</taxon>
        <taxon>Elateroidea</taxon>
        <taxon>Elateridae</taxon>
        <taxon>Agrypninae</taxon>
        <taxon>Pyrophorini</taxon>
        <taxon>Ignelater</taxon>
    </lineage>
</organism>
<protein>
    <recommendedName>
        <fullName evidence="6">Aminoacyl-transfer RNA synthetases class-II family profile domain-containing protein</fullName>
    </recommendedName>
</protein>
<dbReference type="InterPro" id="IPR006195">
    <property type="entry name" value="aa-tRNA-synth_II"/>
</dbReference>
<dbReference type="InterPro" id="IPR004365">
    <property type="entry name" value="NA-bd_OB_tRNA"/>
</dbReference>
<accession>A0A8K0DHB6</accession>
<sequence length="379" mass="43603">MYKNHLISLSRRFYSTPNNSILSVYTNQNLEEKIKIQGWVRALRKLKENIFIDVSDGSCSKKLQVLIPNVHKPQGLSTGCSITASGYLNLSPKGQLELNAENVEVCGECKVEDGYPFAPRKSYTSDYIRQYLHFRPRTNKFSSLLRIRDYTILAIHNYFHEEGYINIHTPILTSNDCEGAGEVFTVLPENQRTLKNMAKPGVSLEEGYFNSKVFLTVSGQLHLEAAAHSLSKVYTFGPTFRAENSKSRLHLSEFYMLEAECAFLNRIEQVTNIVETLIKTVTSKIVDRHNEDIEKYKEQEIEFSWINKKFVTLTYDEAISILDKNKGKYNGDFSEAKGLTKQHEHFLVKYCDNVPTFIIEWPKHLKPFYMKNCTSDSSK</sequence>
<keyword evidence="5" id="KW-0030">Aminoacyl-tRNA synthetase</keyword>
<dbReference type="AlphaFoldDB" id="A0A8K0DHB6"/>
<dbReference type="InterPro" id="IPR004364">
    <property type="entry name" value="Aa-tRNA-synt_II"/>
</dbReference>
<evidence type="ECO:0000256" key="5">
    <source>
        <dbReference type="ARBA" id="ARBA00023146"/>
    </source>
</evidence>
<reference evidence="7" key="1">
    <citation type="submission" date="2019-08" db="EMBL/GenBank/DDBJ databases">
        <title>The genome of the North American firefly Photinus pyralis.</title>
        <authorList>
            <consortium name="Photinus pyralis genome working group"/>
            <person name="Fallon T.R."/>
            <person name="Sander Lower S.E."/>
            <person name="Weng J.-K."/>
        </authorList>
    </citation>
    <scope>NUCLEOTIDE SEQUENCE</scope>
    <source>
        <strain evidence="7">TRF0915ILg1</strain>
        <tissue evidence="7">Whole body</tissue>
    </source>
</reference>
<dbReference type="SUPFAM" id="SSF50249">
    <property type="entry name" value="Nucleic acid-binding proteins"/>
    <property type="match status" value="1"/>
</dbReference>
<proteinExistence type="predicted"/>
<dbReference type="InterPro" id="IPR045864">
    <property type="entry name" value="aa-tRNA-synth_II/BPL/LPL"/>
</dbReference>
<feature type="domain" description="Aminoacyl-transfer RNA synthetases class-II family profile" evidence="6">
    <location>
        <begin position="154"/>
        <end position="379"/>
    </location>
</feature>
<dbReference type="Gene3D" id="3.30.930.10">
    <property type="entry name" value="Bira Bifunctional Protein, Domain 2"/>
    <property type="match status" value="1"/>
</dbReference>
<evidence type="ECO:0000256" key="2">
    <source>
        <dbReference type="ARBA" id="ARBA00022741"/>
    </source>
</evidence>
<dbReference type="Gene3D" id="2.40.50.140">
    <property type="entry name" value="Nucleic acid-binding proteins"/>
    <property type="match status" value="1"/>
</dbReference>
<name>A0A8K0DHB6_IGNLU</name>
<gene>
    <name evidence="7" type="ORF">ILUMI_01957</name>
</gene>
<dbReference type="GO" id="GO:0005524">
    <property type="term" value="F:ATP binding"/>
    <property type="evidence" value="ECO:0007669"/>
    <property type="project" value="UniProtKB-KW"/>
</dbReference>
<evidence type="ECO:0000256" key="4">
    <source>
        <dbReference type="ARBA" id="ARBA00022917"/>
    </source>
</evidence>
<evidence type="ECO:0000256" key="3">
    <source>
        <dbReference type="ARBA" id="ARBA00022840"/>
    </source>
</evidence>
<evidence type="ECO:0000313" key="7">
    <source>
        <dbReference type="EMBL" id="KAF2904226.1"/>
    </source>
</evidence>
<dbReference type="PROSITE" id="PS50862">
    <property type="entry name" value="AA_TRNA_LIGASE_II"/>
    <property type="match status" value="1"/>
</dbReference>
<dbReference type="PANTHER" id="PTHR22594">
    <property type="entry name" value="ASPARTYL/LYSYL-TRNA SYNTHETASE"/>
    <property type="match status" value="1"/>
</dbReference>
<dbReference type="GO" id="GO:0004816">
    <property type="term" value="F:asparagine-tRNA ligase activity"/>
    <property type="evidence" value="ECO:0007669"/>
    <property type="project" value="TreeGrafter"/>
</dbReference>
<evidence type="ECO:0000313" key="8">
    <source>
        <dbReference type="Proteomes" id="UP000801492"/>
    </source>
</evidence>